<gene>
    <name evidence="1" type="ORF">SAMN06295920_102567</name>
</gene>
<organism evidence="1 2">
    <name type="scientific">Rhizorhabdus histidinilytica</name>
    <dbReference type="NCBI Taxonomy" id="439228"/>
    <lineage>
        <taxon>Bacteria</taxon>
        <taxon>Pseudomonadati</taxon>
        <taxon>Pseudomonadota</taxon>
        <taxon>Alphaproteobacteria</taxon>
        <taxon>Sphingomonadales</taxon>
        <taxon>Sphingomonadaceae</taxon>
        <taxon>Rhizorhabdus</taxon>
    </lineage>
</organism>
<sequence>MREWLYEAGIGEARAALVEDGIIIMAEIEPDDDGARAGTIAEARLDRIVVPGRRAIVRLDSGEEALIEPVPKGVSEGGRLLVEIHRVALAETGRTKLALARLAPEGAAPAAGPDLLARIGVGGDPVRRLQGHQADALEAAGWSELIEEAGSGEAAFDGGALHLSLTPAMSLIDVDGWLDPAALALAGAAAAARMIVRHGLGGSIGIDLPTVEGKALRQAAAEAIDAILPQPFERTAVNGFGFLQIVRRRARPSLPERLRRDPVGAAARALLRRAERTPGAGTRTLTAAPAVIDRIAGRPAWVAELERRLGAPIVLRGDAGLAISAGHVDAQTP</sequence>
<dbReference type="RefSeq" id="WP_079647290.1">
    <property type="nucleotide sequence ID" value="NZ_FUYM01000002.1"/>
</dbReference>
<protein>
    <submittedName>
        <fullName evidence="1">Uncharacterized protein</fullName>
    </submittedName>
</protein>
<dbReference type="EMBL" id="FUYM01000002">
    <property type="protein sequence ID" value="SKB43297.1"/>
    <property type="molecule type" value="Genomic_DNA"/>
</dbReference>
<evidence type="ECO:0000313" key="1">
    <source>
        <dbReference type="EMBL" id="SKB43297.1"/>
    </source>
</evidence>
<dbReference type="AlphaFoldDB" id="A0A1T5B898"/>
<reference evidence="2" key="1">
    <citation type="submission" date="2017-02" db="EMBL/GenBank/DDBJ databases">
        <authorList>
            <person name="Varghese N."/>
            <person name="Submissions S."/>
        </authorList>
    </citation>
    <scope>NUCLEOTIDE SEQUENCE [LARGE SCALE GENOMIC DNA]</scope>
    <source>
        <strain evidence="2">UM2</strain>
    </source>
</reference>
<dbReference type="STRING" id="439228.SAMN06295920_102567"/>
<proteinExistence type="predicted"/>
<dbReference type="OrthoDB" id="7403919at2"/>
<accession>A0A1T5B898</accession>
<evidence type="ECO:0000313" key="2">
    <source>
        <dbReference type="Proteomes" id="UP000189818"/>
    </source>
</evidence>
<keyword evidence="2" id="KW-1185">Reference proteome</keyword>
<name>A0A1T5B898_9SPHN</name>
<dbReference type="Proteomes" id="UP000189818">
    <property type="component" value="Unassembled WGS sequence"/>
</dbReference>